<dbReference type="EMBL" id="JAPFFF010000006">
    <property type="protein sequence ID" value="KAK8887423.1"/>
    <property type="molecule type" value="Genomic_DNA"/>
</dbReference>
<evidence type="ECO:0000313" key="2">
    <source>
        <dbReference type="EMBL" id="KAK8887423.1"/>
    </source>
</evidence>
<feature type="region of interest" description="Disordered" evidence="1">
    <location>
        <begin position="261"/>
        <end position="283"/>
    </location>
</feature>
<dbReference type="Proteomes" id="UP001470230">
    <property type="component" value="Unassembled WGS sequence"/>
</dbReference>
<name>A0ABR2K8G6_9EUKA</name>
<feature type="compositionally biased region" description="Low complexity" evidence="1">
    <location>
        <begin position="261"/>
        <end position="272"/>
    </location>
</feature>
<proteinExistence type="predicted"/>
<comment type="caution">
    <text evidence="2">The sequence shown here is derived from an EMBL/GenBank/DDBJ whole genome shotgun (WGS) entry which is preliminary data.</text>
</comment>
<evidence type="ECO:0000313" key="3">
    <source>
        <dbReference type="Proteomes" id="UP001470230"/>
    </source>
</evidence>
<accession>A0ABR2K8G6</accession>
<evidence type="ECO:0000256" key="1">
    <source>
        <dbReference type="SAM" id="MobiDB-lite"/>
    </source>
</evidence>
<gene>
    <name evidence="2" type="ORF">M9Y10_038463</name>
</gene>
<protein>
    <submittedName>
        <fullName evidence="2">Uncharacterized protein</fullName>
    </submittedName>
</protein>
<feature type="compositionally biased region" description="Polar residues" evidence="1">
    <location>
        <begin position="186"/>
        <end position="203"/>
    </location>
</feature>
<feature type="region of interest" description="Disordered" evidence="1">
    <location>
        <begin position="58"/>
        <end position="82"/>
    </location>
</feature>
<keyword evidence="3" id="KW-1185">Reference proteome</keyword>
<organism evidence="2 3">
    <name type="scientific">Tritrichomonas musculus</name>
    <dbReference type="NCBI Taxonomy" id="1915356"/>
    <lineage>
        <taxon>Eukaryota</taxon>
        <taxon>Metamonada</taxon>
        <taxon>Parabasalia</taxon>
        <taxon>Tritrichomonadida</taxon>
        <taxon>Tritrichomonadidae</taxon>
        <taxon>Tritrichomonas</taxon>
    </lineage>
</organism>
<reference evidence="2 3" key="1">
    <citation type="submission" date="2024-04" db="EMBL/GenBank/DDBJ databases">
        <title>Tritrichomonas musculus Genome.</title>
        <authorList>
            <person name="Alves-Ferreira E."/>
            <person name="Grigg M."/>
            <person name="Lorenzi H."/>
            <person name="Galac M."/>
        </authorList>
    </citation>
    <scope>NUCLEOTIDE SEQUENCE [LARGE SCALE GENOMIC DNA]</scope>
    <source>
        <strain evidence="2 3">EAF2021</strain>
    </source>
</reference>
<sequence>MSIKKPPVICPYLEIMEQHKQYQQHAKRISSARSCVDSRNPKTPRQFSYYLKKYKDTDQRTRLKKPRQINSPRGTKKKSTETDNWMTQLNDVVLPKNRGAIVSPSAVLLFPSPVVPNSRTPETLRQIIDDSGLKVLDESPLSARDSYYAKDIQSLMIKPPGPAFNVKPSPRPRSMRKTDTEELNVSRPTIAQSEKQQRPTFQVEQKLEEEDEETKKKLEEQKKKFDEINLDDYNLDKFNVSLEKDKLNKSDDLLDDISNLLDNDNLNSNSAENKQEYETDDLS</sequence>
<feature type="region of interest" description="Disordered" evidence="1">
    <location>
        <begin position="158"/>
        <end position="215"/>
    </location>
</feature>